<accession>A0A8J5T0S1</accession>
<feature type="region of interest" description="Disordered" evidence="1">
    <location>
        <begin position="1"/>
        <end position="20"/>
    </location>
</feature>
<evidence type="ECO:0000313" key="2">
    <source>
        <dbReference type="EMBL" id="KAG8074917.1"/>
    </source>
</evidence>
<proteinExistence type="predicted"/>
<evidence type="ECO:0000313" key="3">
    <source>
        <dbReference type="Proteomes" id="UP000729402"/>
    </source>
</evidence>
<comment type="caution">
    <text evidence="2">The sequence shown here is derived from an EMBL/GenBank/DDBJ whole genome shotgun (WGS) entry which is preliminary data.</text>
</comment>
<evidence type="ECO:0000256" key="1">
    <source>
        <dbReference type="SAM" id="MobiDB-lite"/>
    </source>
</evidence>
<dbReference type="Proteomes" id="UP000729402">
    <property type="component" value="Unassembled WGS sequence"/>
</dbReference>
<name>A0A8J5T0S1_ZIZPA</name>
<organism evidence="2 3">
    <name type="scientific">Zizania palustris</name>
    <name type="common">Northern wild rice</name>
    <dbReference type="NCBI Taxonomy" id="103762"/>
    <lineage>
        <taxon>Eukaryota</taxon>
        <taxon>Viridiplantae</taxon>
        <taxon>Streptophyta</taxon>
        <taxon>Embryophyta</taxon>
        <taxon>Tracheophyta</taxon>
        <taxon>Spermatophyta</taxon>
        <taxon>Magnoliopsida</taxon>
        <taxon>Liliopsida</taxon>
        <taxon>Poales</taxon>
        <taxon>Poaceae</taxon>
        <taxon>BOP clade</taxon>
        <taxon>Oryzoideae</taxon>
        <taxon>Oryzeae</taxon>
        <taxon>Zizaniinae</taxon>
        <taxon>Zizania</taxon>
    </lineage>
</organism>
<reference evidence="2" key="1">
    <citation type="journal article" date="2021" name="bioRxiv">
        <title>Whole Genome Assembly and Annotation of Northern Wild Rice, Zizania palustris L., Supports a Whole Genome Duplication in the Zizania Genus.</title>
        <authorList>
            <person name="Haas M."/>
            <person name="Kono T."/>
            <person name="Macchietto M."/>
            <person name="Millas R."/>
            <person name="McGilp L."/>
            <person name="Shao M."/>
            <person name="Duquette J."/>
            <person name="Hirsch C.N."/>
            <person name="Kimball J."/>
        </authorList>
    </citation>
    <scope>NUCLEOTIDE SEQUENCE</scope>
    <source>
        <tissue evidence="2">Fresh leaf tissue</tissue>
    </source>
</reference>
<protein>
    <submittedName>
        <fullName evidence="2">Uncharacterized protein</fullName>
    </submittedName>
</protein>
<keyword evidence="3" id="KW-1185">Reference proteome</keyword>
<sequence>MAAACAHVGRLRDTSSSSRLGAAPVPVRTCLLHAASTARSEKKLITASQGTQKLGASAGQNVNTEQYTMQECRSRFS</sequence>
<reference evidence="2" key="2">
    <citation type="submission" date="2021-02" db="EMBL/GenBank/DDBJ databases">
        <authorList>
            <person name="Kimball J.A."/>
            <person name="Haas M.W."/>
            <person name="Macchietto M."/>
            <person name="Kono T."/>
            <person name="Duquette J."/>
            <person name="Shao M."/>
        </authorList>
    </citation>
    <scope>NUCLEOTIDE SEQUENCE</scope>
    <source>
        <tissue evidence="2">Fresh leaf tissue</tissue>
    </source>
</reference>
<dbReference type="EMBL" id="JAAALK010000283">
    <property type="protein sequence ID" value="KAG8074917.1"/>
    <property type="molecule type" value="Genomic_DNA"/>
</dbReference>
<gene>
    <name evidence="2" type="ORF">GUJ93_ZPchr0006g43646</name>
</gene>
<dbReference type="AlphaFoldDB" id="A0A8J5T0S1"/>